<comment type="caution">
    <text evidence="1">The sequence shown here is derived from an EMBL/GenBank/DDBJ whole genome shotgun (WGS) entry which is preliminary data.</text>
</comment>
<evidence type="ECO:0000313" key="2">
    <source>
        <dbReference type="Proteomes" id="UP001142489"/>
    </source>
</evidence>
<accession>A0A9Q0XPX2</accession>
<dbReference type="Proteomes" id="UP001142489">
    <property type="component" value="Unassembled WGS sequence"/>
</dbReference>
<organism evidence="1 2">
    <name type="scientific">Phrynocephalus forsythii</name>
    <dbReference type="NCBI Taxonomy" id="171643"/>
    <lineage>
        <taxon>Eukaryota</taxon>
        <taxon>Metazoa</taxon>
        <taxon>Chordata</taxon>
        <taxon>Craniata</taxon>
        <taxon>Vertebrata</taxon>
        <taxon>Euteleostomi</taxon>
        <taxon>Lepidosauria</taxon>
        <taxon>Squamata</taxon>
        <taxon>Bifurcata</taxon>
        <taxon>Unidentata</taxon>
        <taxon>Episquamata</taxon>
        <taxon>Toxicofera</taxon>
        <taxon>Iguania</taxon>
        <taxon>Acrodonta</taxon>
        <taxon>Agamidae</taxon>
        <taxon>Agaminae</taxon>
        <taxon>Phrynocephalus</taxon>
    </lineage>
</organism>
<reference evidence="1" key="1">
    <citation type="journal article" date="2023" name="DNA Res.">
        <title>Chromosome-level genome assembly of Phrynocephalus forsythii using third-generation DNA sequencing and Hi-C analysis.</title>
        <authorList>
            <person name="Qi Y."/>
            <person name="Zhao W."/>
            <person name="Zhao Y."/>
            <person name="Niu C."/>
            <person name="Cao S."/>
            <person name="Zhang Y."/>
        </authorList>
    </citation>
    <scope>NUCLEOTIDE SEQUENCE</scope>
    <source>
        <tissue evidence="1">Muscle</tissue>
    </source>
</reference>
<keyword evidence="2" id="KW-1185">Reference proteome</keyword>
<dbReference type="EMBL" id="JAPFRF010000008">
    <property type="protein sequence ID" value="KAJ7324196.1"/>
    <property type="molecule type" value="Genomic_DNA"/>
</dbReference>
<evidence type="ECO:0000313" key="1">
    <source>
        <dbReference type="EMBL" id="KAJ7324196.1"/>
    </source>
</evidence>
<proteinExistence type="predicted"/>
<evidence type="ECO:0008006" key="3">
    <source>
        <dbReference type="Google" id="ProtNLM"/>
    </source>
</evidence>
<dbReference type="OrthoDB" id="416454at2759"/>
<protein>
    <recommendedName>
        <fullName evidence="3">Reverse transcriptase domain-containing protein</fullName>
    </recommendedName>
</protein>
<gene>
    <name evidence="1" type="ORF">JRQ81_017216</name>
</gene>
<sequence length="143" mass="16090">MKVNMDKTDILILHSDHLVRPLTIPPLSSQGLLVGPILMAMNLSILVDPQLLHCSFVNVAAKVYNFQFANNHKICHFPIPETTRILVHALVVSHLDDYNSLLADVPPSLLHPFTLVQNSTYHITPIFSTIILHYMSYLSGHIF</sequence>
<dbReference type="AlphaFoldDB" id="A0A9Q0XPX2"/>
<name>A0A9Q0XPX2_9SAUR</name>